<evidence type="ECO:0000313" key="3">
    <source>
        <dbReference type="EMBL" id="NYG59527.1"/>
    </source>
</evidence>
<proteinExistence type="predicted"/>
<organism evidence="3 4">
    <name type="scientific">Nocardioides daedukensis</name>
    <dbReference type="NCBI Taxonomy" id="634462"/>
    <lineage>
        <taxon>Bacteria</taxon>
        <taxon>Bacillati</taxon>
        <taxon>Actinomycetota</taxon>
        <taxon>Actinomycetes</taxon>
        <taxon>Propionibacteriales</taxon>
        <taxon>Nocardioidaceae</taxon>
        <taxon>Nocardioides</taxon>
    </lineage>
</organism>
<reference evidence="3 4" key="1">
    <citation type="submission" date="2020-07" db="EMBL/GenBank/DDBJ databases">
        <title>Sequencing the genomes of 1000 actinobacteria strains.</title>
        <authorList>
            <person name="Klenk H.-P."/>
        </authorList>
    </citation>
    <scope>NUCLEOTIDE SEQUENCE [LARGE SCALE GENOMIC DNA]</scope>
    <source>
        <strain evidence="3 4">DSM 23819</strain>
    </source>
</reference>
<dbReference type="RefSeq" id="WP_179502567.1">
    <property type="nucleotide sequence ID" value="NZ_JACCAA010000001.1"/>
</dbReference>
<evidence type="ECO:0008006" key="5">
    <source>
        <dbReference type="Google" id="ProtNLM"/>
    </source>
</evidence>
<dbReference type="Gene3D" id="2.40.50.120">
    <property type="match status" value="1"/>
</dbReference>
<keyword evidence="2" id="KW-1133">Transmembrane helix</keyword>
<gene>
    <name evidence="3" type="ORF">BJ980_002450</name>
</gene>
<feature type="transmembrane region" description="Helical" evidence="2">
    <location>
        <begin position="184"/>
        <end position="203"/>
    </location>
</feature>
<dbReference type="InterPro" id="IPR008993">
    <property type="entry name" value="TIMP-like_OB-fold"/>
</dbReference>
<keyword evidence="4" id="KW-1185">Reference proteome</keyword>
<dbReference type="EMBL" id="JACCAA010000001">
    <property type="protein sequence ID" value="NYG59527.1"/>
    <property type="molecule type" value="Genomic_DNA"/>
</dbReference>
<accession>A0A7Y9RZI5</accession>
<evidence type="ECO:0000256" key="2">
    <source>
        <dbReference type="SAM" id="Phobius"/>
    </source>
</evidence>
<name>A0A7Y9RZI5_9ACTN</name>
<comment type="caution">
    <text evidence="3">The sequence shown here is derived from an EMBL/GenBank/DDBJ whole genome shotgun (WGS) entry which is preliminary data.</text>
</comment>
<keyword evidence="2" id="KW-0472">Membrane</keyword>
<protein>
    <recommendedName>
        <fullName evidence="5">Tissue inhibitor of metalloproteinase</fullName>
    </recommendedName>
</protein>
<sequence>MRRVFRLLFAPVAGPLLGLILGGASLVVLSAPAHACSCASVDTAEQVEGADQVLLGTADARAEAGNRVELVVTVDEVLKGDPGDVGDKVSVITHRDSASCGLEPLPEPGVPWVFFAYGEESVKGLATNLCSGSAPADEADLELIRSTAGSPADTQSDDSPKASPNGEAAEEGDTGSADGEIVPLWLLLTGLLVVAAAAGAVAVRRTR</sequence>
<keyword evidence="2" id="KW-0812">Transmembrane</keyword>
<evidence type="ECO:0000313" key="4">
    <source>
        <dbReference type="Proteomes" id="UP000540656"/>
    </source>
</evidence>
<dbReference type="SUPFAM" id="SSF50242">
    <property type="entry name" value="TIMP-like"/>
    <property type="match status" value="1"/>
</dbReference>
<feature type="region of interest" description="Disordered" evidence="1">
    <location>
        <begin position="148"/>
        <end position="176"/>
    </location>
</feature>
<dbReference type="Proteomes" id="UP000540656">
    <property type="component" value="Unassembled WGS sequence"/>
</dbReference>
<dbReference type="AlphaFoldDB" id="A0A7Y9RZI5"/>
<evidence type="ECO:0000256" key="1">
    <source>
        <dbReference type="SAM" id="MobiDB-lite"/>
    </source>
</evidence>